<dbReference type="PROSITE" id="PS00061">
    <property type="entry name" value="ADH_SHORT"/>
    <property type="match status" value="1"/>
</dbReference>
<dbReference type="EMBL" id="CAEZSR010000340">
    <property type="protein sequence ID" value="CAB4602047.1"/>
    <property type="molecule type" value="Genomic_DNA"/>
</dbReference>
<dbReference type="AlphaFoldDB" id="A0A6J6GLB1"/>
<dbReference type="Pfam" id="PF13561">
    <property type="entry name" value="adh_short_C2"/>
    <property type="match status" value="1"/>
</dbReference>
<keyword evidence="2" id="KW-0560">Oxidoreductase</keyword>
<dbReference type="GO" id="GO:0048038">
    <property type="term" value="F:quinone binding"/>
    <property type="evidence" value="ECO:0007669"/>
    <property type="project" value="TreeGrafter"/>
</dbReference>
<dbReference type="PRINTS" id="PR00080">
    <property type="entry name" value="SDRFAMILY"/>
</dbReference>
<evidence type="ECO:0000256" key="2">
    <source>
        <dbReference type="ARBA" id="ARBA00023002"/>
    </source>
</evidence>
<gene>
    <name evidence="3" type="ORF">UFOPK1493_04389</name>
</gene>
<proteinExistence type="inferred from homology"/>
<evidence type="ECO:0000313" key="3">
    <source>
        <dbReference type="EMBL" id="CAB4602047.1"/>
    </source>
</evidence>
<evidence type="ECO:0000256" key="1">
    <source>
        <dbReference type="ARBA" id="ARBA00006484"/>
    </source>
</evidence>
<dbReference type="PRINTS" id="PR00081">
    <property type="entry name" value="GDHRDH"/>
</dbReference>
<dbReference type="Gene3D" id="3.40.50.720">
    <property type="entry name" value="NAD(P)-binding Rossmann-like Domain"/>
    <property type="match status" value="1"/>
</dbReference>
<dbReference type="InterPro" id="IPR002347">
    <property type="entry name" value="SDR_fam"/>
</dbReference>
<organism evidence="3">
    <name type="scientific">freshwater metagenome</name>
    <dbReference type="NCBI Taxonomy" id="449393"/>
    <lineage>
        <taxon>unclassified sequences</taxon>
        <taxon>metagenomes</taxon>
        <taxon>ecological metagenomes</taxon>
    </lineage>
</organism>
<dbReference type="PANTHER" id="PTHR42760:SF133">
    <property type="entry name" value="3-OXOACYL-[ACYL-CARRIER-PROTEIN] REDUCTASE"/>
    <property type="match status" value="1"/>
</dbReference>
<protein>
    <submittedName>
        <fullName evidence="3">Unannotated protein</fullName>
    </submittedName>
</protein>
<dbReference type="GO" id="GO:0016616">
    <property type="term" value="F:oxidoreductase activity, acting on the CH-OH group of donors, NAD or NADP as acceptor"/>
    <property type="evidence" value="ECO:0007669"/>
    <property type="project" value="TreeGrafter"/>
</dbReference>
<dbReference type="PANTHER" id="PTHR42760">
    <property type="entry name" value="SHORT-CHAIN DEHYDROGENASES/REDUCTASES FAMILY MEMBER"/>
    <property type="match status" value="1"/>
</dbReference>
<dbReference type="InterPro" id="IPR020904">
    <property type="entry name" value="Sc_DH/Rdtase_CS"/>
</dbReference>
<sequence length="255" mass="27215">MTLQPLDLFRLDDTVSIVTGASSGLGDRFARVLHAVGSTVVVVARRADRLSSLVEQLPGAVAIAADLSSSDDRERVVAETLERFGRVDVLVNNAGIGHKVAVEDEDLDTFRQAMELNVTAIWHLSKLCAPSMIATGAGSIVNVASMLGHIGSTPVKQAHYCASKGAVVNLTRELALQWARKGIRVNALCPGWFPSEMTAGMDTDDGSQAFIRQMSPIPRMGHEHELDGALLLLASRASTFLTGQSLIVDGGWTAR</sequence>
<dbReference type="SUPFAM" id="SSF51735">
    <property type="entry name" value="NAD(P)-binding Rossmann-fold domains"/>
    <property type="match status" value="1"/>
</dbReference>
<dbReference type="InterPro" id="IPR036291">
    <property type="entry name" value="NAD(P)-bd_dom_sf"/>
</dbReference>
<dbReference type="FunFam" id="3.40.50.720:FF:000084">
    <property type="entry name" value="Short-chain dehydrogenase reductase"/>
    <property type="match status" value="1"/>
</dbReference>
<dbReference type="GO" id="GO:0006633">
    <property type="term" value="P:fatty acid biosynthetic process"/>
    <property type="evidence" value="ECO:0007669"/>
    <property type="project" value="TreeGrafter"/>
</dbReference>
<name>A0A6J6GLB1_9ZZZZ</name>
<reference evidence="3" key="1">
    <citation type="submission" date="2020-05" db="EMBL/GenBank/DDBJ databases">
        <authorList>
            <person name="Chiriac C."/>
            <person name="Salcher M."/>
            <person name="Ghai R."/>
            <person name="Kavagutti S V."/>
        </authorList>
    </citation>
    <scope>NUCLEOTIDE SEQUENCE</scope>
</reference>
<accession>A0A6J6GLB1</accession>
<comment type="similarity">
    <text evidence="1">Belongs to the short-chain dehydrogenases/reductases (SDR) family.</text>
</comment>